<dbReference type="SMART" id="SM00028">
    <property type="entry name" value="TPR"/>
    <property type="match status" value="6"/>
</dbReference>
<dbReference type="GO" id="GO:1902201">
    <property type="term" value="P:negative regulation of bacterial-type flagellum-dependent cell motility"/>
    <property type="evidence" value="ECO:0007669"/>
    <property type="project" value="TreeGrafter"/>
</dbReference>
<keyword evidence="5" id="KW-1133">Transmembrane helix</keyword>
<dbReference type="Gene3D" id="3.30.70.270">
    <property type="match status" value="1"/>
</dbReference>
<dbReference type="GO" id="GO:0052621">
    <property type="term" value="F:diguanylate cyclase activity"/>
    <property type="evidence" value="ECO:0007669"/>
    <property type="project" value="UniProtKB-EC"/>
</dbReference>
<dbReference type="PANTHER" id="PTHR45138:SF9">
    <property type="entry name" value="DIGUANYLATE CYCLASE DGCM-RELATED"/>
    <property type="match status" value="1"/>
</dbReference>
<evidence type="ECO:0000256" key="5">
    <source>
        <dbReference type="SAM" id="Phobius"/>
    </source>
</evidence>
<dbReference type="PROSITE" id="PS50293">
    <property type="entry name" value="TPR_REGION"/>
    <property type="match status" value="1"/>
</dbReference>
<dbReference type="InterPro" id="IPR000160">
    <property type="entry name" value="GGDEF_dom"/>
</dbReference>
<comment type="cofactor">
    <cofactor evidence="1">
        <name>Mg(2+)</name>
        <dbReference type="ChEBI" id="CHEBI:18420"/>
    </cofactor>
</comment>
<evidence type="ECO:0000256" key="4">
    <source>
        <dbReference type="PROSITE-ProRule" id="PRU00339"/>
    </source>
</evidence>
<dbReference type="CDD" id="cd01949">
    <property type="entry name" value="GGDEF"/>
    <property type="match status" value="1"/>
</dbReference>
<evidence type="ECO:0000313" key="8">
    <source>
        <dbReference type="Proteomes" id="UP000283077"/>
    </source>
</evidence>
<organism evidence="7 8">
    <name type="scientific">Rheinheimera riviphila</name>
    <dbReference type="NCBI Taxonomy" id="1834037"/>
    <lineage>
        <taxon>Bacteria</taxon>
        <taxon>Pseudomonadati</taxon>
        <taxon>Pseudomonadota</taxon>
        <taxon>Gammaproteobacteria</taxon>
        <taxon>Chromatiales</taxon>
        <taxon>Chromatiaceae</taxon>
        <taxon>Rheinheimera</taxon>
    </lineage>
</organism>
<protein>
    <recommendedName>
        <fullName evidence="2">diguanylate cyclase</fullName>
        <ecNumber evidence="2">2.7.7.65</ecNumber>
    </recommendedName>
</protein>
<dbReference type="SMART" id="SM00267">
    <property type="entry name" value="GGDEF"/>
    <property type="match status" value="1"/>
</dbReference>
<dbReference type="SUPFAM" id="SSF55073">
    <property type="entry name" value="Nucleotide cyclase"/>
    <property type="match status" value="1"/>
</dbReference>
<dbReference type="Pfam" id="PF13424">
    <property type="entry name" value="TPR_12"/>
    <property type="match status" value="1"/>
</dbReference>
<feature type="repeat" description="TPR" evidence="4">
    <location>
        <begin position="170"/>
        <end position="203"/>
    </location>
</feature>
<comment type="caution">
    <text evidence="7">The sequence shown here is derived from an EMBL/GenBank/DDBJ whole genome shotgun (WGS) entry which is preliminary data.</text>
</comment>
<dbReference type="NCBIfam" id="TIGR00254">
    <property type="entry name" value="GGDEF"/>
    <property type="match status" value="1"/>
</dbReference>
<dbReference type="Gene3D" id="1.25.40.10">
    <property type="entry name" value="Tetratricopeptide repeat domain"/>
    <property type="match status" value="2"/>
</dbReference>
<comment type="catalytic activity">
    <reaction evidence="3">
        <text>2 GTP = 3',3'-c-di-GMP + 2 diphosphate</text>
        <dbReference type="Rhea" id="RHEA:24898"/>
        <dbReference type="ChEBI" id="CHEBI:33019"/>
        <dbReference type="ChEBI" id="CHEBI:37565"/>
        <dbReference type="ChEBI" id="CHEBI:58805"/>
        <dbReference type="EC" id="2.7.7.65"/>
    </reaction>
</comment>
<dbReference type="SUPFAM" id="SSF48452">
    <property type="entry name" value="TPR-like"/>
    <property type="match status" value="2"/>
</dbReference>
<keyword evidence="8" id="KW-1185">Reference proteome</keyword>
<dbReference type="InterPro" id="IPR050469">
    <property type="entry name" value="Diguanylate_Cyclase"/>
</dbReference>
<dbReference type="EMBL" id="SACS01000005">
    <property type="protein sequence ID" value="RVU40220.1"/>
    <property type="molecule type" value="Genomic_DNA"/>
</dbReference>
<keyword evidence="4" id="KW-0802">TPR repeat</keyword>
<feature type="domain" description="GGDEF" evidence="6">
    <location>
        <begin position="516"/>
        <end position="648"/>
    </location>
</feature>
<name>A0A437R0F6_9GAMM</name>
<keyword evidence="5" id="KW-0472">Membrane</keyword>
<dbReference type="PROSITE" id="PS50005">
    <property type="entry name" value="TPR"/>
    <property type="match status" value="2"/>
</dbReference>
<dbReference type="InterPro" id="IPR019734">
    <property type="entry name" value="TPR_rpt"/>
</dbReference>
<dbReference type="Proteomes" id="UP000283077">
    <property type="component" value="Unassembled WGS sequence"/>
</dbReference>
<dbReference type="GO" id="GO:0005886">
    <property type="term" value="C:plasma membrane"/>
    <property type="evidence" value="ECO:0007669"/>
    <property type="project" value="TreeGrafter"/>
</dbReference>
<evidence type="ECO:0000256" key="3">
    <source>
        <dbReference type="ARBA" id="ARBA00034247"/>
    </source>
</evidence>
<dbReference type="OrthoDB" id="6191081at2"/>
<dbReference type="PANTHER" id="PTHR45138">
    <property type="entry name" value="REGULATORY COMPONENTS OF SENSORY TRANSDUCTION SYSTEM"/>
    <property type="match status" value="1"/>
</dbReference>
<dbReference type="FunFam" id="3.30.70.270:FF:000001">
    <property type="entry name" value="Diguanylate cyclase domain protein"/>
    <property type="match status" value="1"/>
</dbReference>
<accession>A0A437R0F6</accession>
<feature type="transmembrane region" description="Helical" evidence="5">
    <location>
        <begin position="452"/>
        <end position="472"/>
    </location>
</feature>
<evidence type="ECO:0000256" key="2">
    <source>
        <dbReference type="ARBA" id="ARBA00012528"/>
    </source>
</evidence>
<dbReference type="AlphaFoldDB" id="A0A437R0F6"/>
<dbReference type="Pfam" id="PF00990">
    <property type="entry name" value="GGDEF"/>
    <property type="match status" value="1"/>
</dbReference>
<dbReference type="GO" id="GO:0043709">
    <property type="term" value="P:cell adhesion involved in single-species biofilm formation"/>
    <property type="evidence" value="ECO:0007669"/>
    <property type="project" value="TreeGrafter"/>
</dbReference>
<gene>
    <name evidence="7" type="ORF">EOE67_06365</name>
</gene>
<reference evidence="7 8" key="1">
    <citation type="submission" date="2019-01" db="EMBL/GenBank/DDBJ databases">
        <authorList>
            <person name="Chen W.-M."/>
        </authorList>
    </citation>
    <scope>NUCLEOTIDE SEQUENCE [LARGE SCALE GENOMIC DNA]</scope>
    <source>
        <strain evidence="7 8">KYPC3</strain>
    </source>
</reference>
<dbReference type="InterPro" id="IPR029787">
    <property type="entry name" value="Nucleotide_cyclase"/>
</dbReference>
<dbReference type="InterPro" id="IPR043128">
    <property type="entry name" value="Rev_trsase/Diguanyl_cyclase"/>
</dbReference>
<evidence type="ECO:0000256" key="1">
    <source>
        <dbReference type="ARBA" id="ARBA00001946"/>
    </source>
</evidence>
<proteinExistence type="predicted"/>
<sequence>MLPAMLIPKVNSKPTKLNLCRVRHCCRTATMLFGLLCWSQASLSAETFQQQLNAAEQLFSNDAKAGEAAFLALLQQQTEPEQRLKVQQLLCWALAPAQPAAAIALQQKLLAPSTAEVTPTSATMPELWQLRFQLCRGYAEEQRGENQQALDIYHEILKSELKQQDPELHIRALSLRAEQYARTGEYPKALADFQQALTIAAQHNDPNAESYLSNALANLYADPAVADYQDAIPLYQRTLAYHRSRNNLQDEATALFNLGSTFESMGDLPQALTYLQQALQVELQRQQPDDIAYNQRSIAIVLTKSGRAAEAVVLLDQAIAHYRSSNNLEFLAYCQLSRAVSYKALKQWQQAADDLAAAAQYFKANPNARFEARLYKEFADLQAQRGDWQSAFLLQQQQLRLDVQLQQQLLDQRTSALKTQLQTEQIRSDKELLQQKNLLQQQQLQDAEQLKLWQMIALGCAVLLILTLLVLMQRQRKLSRQLADLALLDELTRLPNRRHTVAMAEQLWQQSSGNRTNFTVLALDIDFFKKINDTFGHQAGDLVLKKVAYCLRFSLRPQDKIGRVGGEEFLILLPSTEQHQALEIARRLCQEVAALKWPELQENQQVTLSIGVASRQQQSDLLQLWHQADTALYQAKHQGRNQAVLFSS</sequence>
<dbReference type="InterPro" id="IPR011990">
    <property type="entry name" value="TPR-like_helical_dom_sf"/>
</dbReference>
<evidence type="ECO:0000259" key="6">
    <source>
        <dbReference type="PROSITE" id="PS50887"/>
    </source>
</evidence>
<evidence type="ECO:0000313" key="7">
    <source>
        <dbReference type="EMBL" id="RVU40220.1"/>
    </source>
</evidence>
<dbReference type="EC" id="2.7.7.65" evidence="2"/>
<dbReference type="PROSITE" id="PS50887">
    <property type="entry name" value="GGDEF"/>
    <property type="match status" value="1"/>
</dbReference>
<keyword evidence="5" id="KW-0812">Transmembrane</keyword>
<feature type="repeat" description="TPR" evidence="4">
    <location>
        <begin position="252"/>
        <end position="285"/>
    </location>
</feature>